<proteinExistence type="predicted"/>
<comment type="caution">
    <text evidence="1">The sequence shown here is derived from an EMBL/GenBank/DDBJ whole genome shotgun (WGS) entry which is preliminary data.</text>
</comment>
<dbReference type="Proteomes" id="UP001306950">
    <property type="component" value="Unassembled WGS sequence"/>
</dbReference>
<gene>
    <name evidence="1" type="ORF">V3851_26045</name>
</gene>
<accession>A0ABU7W241</accession>
<evidence type="ECO:0000313" key="1">
    <source>
        <dbReference type="EMBL" id="MEF2969239.1"/>
    </source>
</evidence>
<name>A0ABU7W241_9BACL</name>
<dbReference type="EMBL" id="JAZHPZ010000026">
    <property type="protein sequence ID" value="MEF2969239.1"/>
    <property type="molecule type" value="Genomic_DNA"/>
</dbReference>
<organism evidence="1 2">
    <name type="scientific">Paenibacillus haidiansis</name>
    <dbReference type="NCBI Taxonomy" id="1574488"/>
    <lineage>
        <taxon>Bacteria</taxon>
        <taxon>Bacillati</taxon>
        <taxon>Bacillota</taxon>
        <taxon>Bacilli</taxon>
        <taxon>Bacillales</taxon>
        <taxon>Paenibacillaceae</taxon>
        <taxon>Paenibacillus</taxon>
    </lineage>
</organism>
<evidence type="ECO:0000313" key="2">
    <source>
        <dbReference type="Proteomes" id="UP001306950"/>
    </source>
</evidence>
<reference evidence="1 2" key="1">
    <citation type="submission" date="2024-02" db="EMBL/GenBank/DDBJ databases">
        <title>A nitrogen-fixing paenibacillus bacterium.</title>
        <authorList>
            <person name="Zhang W.L."/>
            <person name="Chen S.F."/>
        </authorList>
    </citation>
    <scope>NUCLEOTIDE SEQUENCE [LARGE SCALE GENOMIC DNA]</scope>
    <source>
        <strain evidence="1 2">M1</strain>
    </source>
</reference>
<keyword evidence="2" id="KW-1185">Reference proteome</keyword>
<evidence type="ECO:0008006" key="3">
    <source>
        <dbReference type="Google" id="ProtNLM"/>
    </source>
</evidence>
<protein>
    <recommendedName>
        <fullName evidence="3">Minor capsid protein</fullName>
    </recommendedName>
</protein>
<dbReference type="RefSeq" id="WP_331849333.1">
    <property type="nucleotide sequence ID" value="NZ_JAZHPZ010000026.1"/>
</dbReference>
<sequence>MVKAKVTMNRPKLKNLSETQIKAVVLTAEAVKTEVMTAAVVPKQSGELERSGHVDDTLARKGRVKLVYDTPYARRLYWHPEYDFRQDKNANARGRWLDDWITGSKKEFAKRTFQELYRRLNRGTIQ</sequence>